<protein>
    <submittedName>
        <fullName evidence="2">Uncharacterized protein</fullName>
    </submittedName>
</protein>
<name>A0A5A8C656_CAFRO</name>
<evidence type="ECO:0000256" key="1">
    <source>
        <dbReference type="SAM" id="MobiDB-lite"/>
    </source>
</evidence>
<evidence type="ECO:0000313" key="3">
    <source>
        <dbReference type="Proteomes" id="UP000325113"/>
    </source>
</evidence>
<accession>A0A5A8C656</accession>
<organism evidence="2 3">
    <name type="scientific">Cafeteria roenbergensis</name>
    <name type="common">Marine flagellate</name>
    <dbReference type="NCBI Taxonomy" id="33653"/>
    <lineage>
        <taxon>Eukaryota</taxon>
        <taxon>Sar</taxon>
        <taxon>Stramenopiles</taxon>
        <taxon>Bigyra</taxon>
        <taxon>Opalozoa</taxon>
        <taxon>Bicosoecida</taxon>
        <taxon>Cafeteriaceae</taxon>
        <taxon>Cafeteria</taxon>
    </lineage>
</organism>
<sequence length="793" mass="87062">MEHFQWVDGELEKSDTIQDAVVRIKRASPLFSPGQDKNTMVAVERFYFESMLPLFDTTRYSFSVGIRAVGSTTMSSLAIEWGSKYLYDYRHVGAYVNGALQSISGSLGIEDDNKPTFFFDAESCRFGVATTEAFRGGYQMFVSEDFHYCLHNFPYAEDTEDGGWWRLGLERDVEIQPVLTLELLSPVRRFLVDTTLPIIKSMLPNPQRLQDASDKDGGFMVDMKYFQDTNQHIIPIPFNTMSTYGMSTTIIAPASLNWMPLKDASIGTKMSYKSIKNKPIAPQSGGETALAGNIKWESIGFTGRVSSTPRYTPEIEYTIENVGDGLGAPAGGAPAWTDEQKRQGMLTNISGKIGLRRVGVNCLLKTGEVSLNGAPAIRTEIARDAELYAQTCDPEDLAVITPASAPDEYCYFDSLVTNNPLKDGGETPDIIQTRGLGGRYESVVDANPTTHEVKIKVKPSAMIMANPFQYREKTPTPFPSLSKFEMTLTLHNLLNLLNLHHKRIDPAAAGGAPLDEGIKRHLATAPLTVKVDSARHKIVMESYEESELLDTPIPGAMTLDVDNVPALYAGMEATQRYEENVKAGFNGSFATYQGLNASVSRGNPGAGGVVAIEFNSLPLGSFIVPNVLTDVTVGGTFEFTNQLNESSTIDFVVYEVHDNFMLYKDGAYSVFRPTISKEDVAKAKVVFADDEASRNSVRGGSWYGDMWNTFRRFINSKGARAGIRSFRNVPMISQFVGDRTMPGRMLRSVGYGKAGGKPPKKKTGGKATKVGGALHRVGGSRASPEDLDGYLFE</sequence>
<dbReference type="AlphaFoldDB" id="A0A5A8C656"/>
<gene>
    <name evidence="2" type="ORF">FNF31_07441</name>
</gene>
<proteinExistence type="predicted"/>
<comment type="caution">
    <text evidence="2">The sequence shown here is derived from an EMBL/GenBank/DDBJ whole genome shotgun (WGS) entry which is preliminary data.</text>
</comment>
<dbReference type="Proteomes" id="UP000325113">
    <property type="component" value="Unassembled WGS sequence"/>
</dbReference>
<evidence type="ECO:0000313" key="2">
    <source>
        <dbReference type="EMBL" id="KAA0148298.1"/>
    </source>
</evidence>
<reference evidence="2 3" key="1">
    <citation type="submission" date="2019-07" db="EMBL/GenBank/DDBJ databases">
        <title>Genomes of Cafeteria roenbergensis.</title>
        <authorList>
            <person name="Fischer M.G."/>
            <person name="Hackl T."/>
            <person name="Roman M."/>
        </authorList>
    </citation>
    <scope>NUCLEOTIDE SEQUENCE [LARGE SCALE GENOMIC DNA]</scope>
    <source>
        <strain evidence="2 3">Cflag</strain>
    </source>
</reference>
<dbReference type="EMBL" id="VLTM01000150">
    <property type="protein sequence ID" value="KAA0148298.1"/>
    <property type="molecule type" value="Genomic_DNA"/>
</dbReference>
<feature type="region of interest" description="Disordered" evidence="1">
    <location>
        <begin position="750"/>
        <end position="793"/>
    </location>
</feature>